<proteinExistence type="predicted"/>
<dbReference type="AlphaFoldDB" id="A0A392NC46"/>
<dbReference type="EMBL" id="LXQA010034935">
    <property type="protein sequence ID" value="MCH97427.1"/>
    <property type="molecule type" value="Genomic_DNA"/>
</dbReference>
<accession>A0A392NC46</accession>
<feature type="non-terminal residue" evidence="2">
    <location>
        <position position="187"/>
    </location>
</feature>
<evidence type="ECO:0000313" key="2">
    <source>
        <dbReference type="EMBL" id="MCH97427.1"/>
    </source>
</evidence>
<reference evidence="2 3" key="1">
    <citation type="journal article" date="2018" name="Front. Plant Sci.">
        <title>Red Clover (Trifolium pratense) and Zigzag Clover (T. medium) - A Picture of Genomic Similarities and Differences.</title>
        <authorList>
            <person name="Dluhosova J."/>
            <person name="Istvanek J."/>
            <person name="Nedelnik J."/>
            <person name="Repkova J."/>
        </authorList>
    </citation>
    <scope>NUCLEOTIDE SEQUENCE [LARGE SCALE GENOMIC DNA]</scope>
    <source>
        <strain evidence="3">cv. 10/8</strain>
        <tissue evidence="2">Leaf</tissue>
    </source>
</reference>
<feature type="compositionally biased region" description="Polar residues" evidence="1">
    <location>
        <begin position="145"/>
        <end position="164"/>
    </location>
</feature>
<feature type="region of interest" description="Disordered" evidence="1">
    <location>
        <begin position="145"/>
        <end position="187"/>
    </location>
</feature>
<name>A0A392NC46_9FABA</name>
<keyword evidence="3" id="KW-1185">Reference proteome</keyword>
<organism evidence="2 3">
    <name type="scientific">Trifolium medium</name>
    <dbReference type="NCBI Taxonomy" id="97028"/>
    <lineage>
        <taxon>Eukaryota</taxon>
        <taxon>Viridiplantae</taxon>
        <taxon>Streptophyta</taxon>
        <taxon>Embryophyta</taxon>
        <taxon>Tracheophyta</taxon>
        <taxon>Spermatophyta</taxon>
        <taxon>Magnoliopsida</taxon>
        <taxon>eudicotyledons</taxon>
        <taxon>Gunneridae</taxon>
        <taxon>Pentapetalae</taxon>
        <taxon>rosids</taxon>
        <taxon>fabids</taxon>
        <taxon>Fabales</taxon>
        <taxon>Fabaceae</taxon>
        <taxon>Papilionoideae</taxon>
        <taxon>50 kb inversion clade</taxon>
        <taxon>NPAAA clade</taxon>
        <taxon>Hologalegina</taxon>
        <taxon>IRL clade</taxon>
        <taxon>Trifolieae</taxon>
        <taxon>Trifolium</taxon>
    </lineage>
</organism>
<feature type="region of interest" description="Disordered" evidence="1">
    <location>
        <begin position="31"/>
        <end position="67"/>
    </location>
</feature>
<gene>
    <name evidence="2" type="ORF">A2U01_0018422</name>
</gene>
<evidence type="ECO:0000256" key="1">
    <source>
        <dbReference type="SAM" id="MobiDB-lite"/>
    </source>
</evidence>
<feature type="compositionally biased region" description="Low complexity" evidence="1">
    <location>
        <begin position="31"/>
        <end position="41"/>
    </location>
</feature>
<dbReference type="Proteomes" id="UP000265520">
    <property type="component" value="Unassembled WGS sequence"/>
</dbReference>
<evidence type="ECO:0000313" key="3">
    <source>
        <dbReference type="Proteomes" id="UP000265520"/>
    </source>
</evidence>
<protein>
    <submittedName>
        <fullName evidence="2">Uncharacterized protein</fullName>
    </submittedName>
</protein>
<feature type="compositionally biased region" description="Low complexity" evidence="1">
    <location>
        <begin position="165"/>
        <end position="180"/>
    </location>
</feature>
<sequence length="187" mass="20486">MDKISFMEFTLFPWPDFGQFSYAIPLVPPSSSKTKSAATVSNSVTTPGDTMAKRTRRSSRGSAKPSTAHPLEIEVIKQETRTKASHDRVKASSGDISPSIALLIRMRWFYLLKLLLPNLPNHRLPMTKLPVEDVNSRMDIVPEQTETQVSNKSLHDQQSASLAPSNKSEPAGSSNSSPSSDADKTTS</sequence>
<comment type="caution">
    <text evidence="2">The sequence shown here is derived from an EMBL/GenBank/DDBJ whole genome shotgun (WGS) entry which is preliminary data.</text>
</comment>